<dbReference type="InterPro" id="IPR038475">
    <property type="entry name" value="RecG_C_sf"/>
</dbReference>
<reference evidence="2 3" key="1">
    <citation type="submission" date="2014-07" db="EMBL/GenBank/DDBJ databases">
        <authorList>
            <person name="Lee K."/>
            <person name="Lim J.Y."/>
            <person name="Hwang I."/>
        </authorList>
    </citation>
    <scope>NUCLEOTIDE SEQUENCE [LARGE SCALE GENOMIC DNA]</scope>
    <source>
        <strain evidence="2 3">KL28</strain>
    </source>
</reference>
<protein>
    <submittedName>
        <fullName evidence="2">ATPase, AAA_4 family</fullName>
    </submittedName>
</protein>
<dbReference type="GeneID" id="78556645"/>
<dbReference type="RefSeq" id="WP_010562359.1">
    <property type="nucleotide sequence ID" value="NZ_CP009048.1"/>
</dbReference>
<dbReference type="Gene3D" id="3.30.950.30">
    <property type="entry name" value="Schlafen, AAA domain"/>
    <property type="match status" value="1"/>
</dbReference>
<dbReference type="Proteomes" id="UP000028931">
    <property type="component" value="Chromosome"/>
</dbReference>
<evidence type="ECO:0000313" key="3">
    <source>
        <dbReference type="Proteomes" id="UP000028931"/>
    </source>
</evidence>
<dbReference type="Pfam" id="PF13749">
    <property type="entry name" value="HATPase_c_4"/>
    <property type="match status" value="1"/>
</dbReference>
<dbReference type="OrthoDB" id="9805115at2"/>
<sequence length="488" mass="55332">MTLERNADYLISLVRELCKLPAETPWLEFKHNNADPQEIGEYLAALSNAAALDGKSNAYLVWGVSDKTHEIVGTTFKPHSAKKGNEELESWLLRLLSPRLHFRFHAFEVDGKPLVLLEIPSAHSKPTTFEGRELIRIGSNKKPLKDFPEQERALWRVFDRTPFEELSAASNLDASEALALLDYPAYFQLLGLPLPTDQSGILSRLQEDGMLRCDAAKRWEITNLGAILFARELQKFKGLARKAVRLIVYEGKGRLKTVREQQGHKGYASGFEGLIDFLSALLPRNEVIGKALRKDVPMYPDLAVRELIANALIHQDFSVSGAGPMVEIFDDRLEITNPGEPLVDVDRFLDSPPRSRNEALASFMRRVGICEERGSGVDKVVSDTELYQLPPPRWERPDGSLRVVLFAHRALKDMDKQERVYACYLHACLRYVLRDPMTNTTLRERFGIDAKNSAMASRIIRDAKEVQVIKPYEEGQSNKNSRYLPYWA</sequence>
<dbReference type="KEGG" id="palk:PSAKL28_19770"/>
<evidence type="ECO:0000313" key="2">
    <source>
        <dbReference type="EMBL" id="AIL61198.1"/>
    </source>
</evidence>
<accession>A0A077F6V1</accession>
<dbReference type="Pfam" id="PF04326">
    <property type="entry name" value="SLFN_AlbA_2"/>
    <property type="match status" value="1"/>
</dbReference>
<dbReference type="HOGENOM" id="CLU_042798_0_0_6"/>
<dbReference type="AlphaFoldDB" id="A0A077F6V1"/>
<proteinExistence type="predicted"/>
<dbReference type="InterPro" id="IPR038461">
    <property type="entry name" value="Schlafen_AlbA_2_dom_sf"/>
</dbReference>
<organism evidence="2 3">
    <name type="scientific">Pseudomonas alkylphenolica</name>
    <dbReference type="NCBI Taxonomy" id="237609"/>
    <lineage>
        <taxon>Bacteria</taxon>
        <taxon>Pseudomonadati</taxon>
        <taxon>Pseudomonadota</taxon>
        <taxon>Gammaproteobacteria</taxon>
        <taxon>Pseudomonadales</taxon>
        <taxon>Pseudomonadaceae</taxon>
        <taxon>Pseudomonas</taxon>
    </lineage>
</organism>
<dbReference type="Gene3D" id="3.30.565.60">
    <property type="match status" value="1"/>
</dbReference>
<evidence type="ECO:0000259" key="1">
    <source>
        <dbReference type="Pfam" id="PF04326"/>
    </source>
</evidence>
<dbReference type="EMBL" id="CP009048">
    <property type="protein sequence ID" value="AIL61198.1"/>
    <property type="molecule type" value="Genomic_DNA"/>
</dbReference>
<dbReference type="PANTHER" id="PTHR30595:SF6">
    <property type="entry name" value="SCHLAFEN ALBA-2 DOMAIN-CONTAINING PROTEIN"/>
    <property type="match status" value="1"/>
</dbReference>
<feature type="domain" description="Schlafen AlbA-2" evidence="1">
    <location>
        <begin position="23"/>
        <end position="144"/>
    </location>
</feature>
<dbReference type="eggNOG" id="COG2865">
    <property type="taxonomic scope" value="Bacteria"/>
</dbReference>
<gene>
    <name evidence="2" type="ORF">PSAKL28_19770</name>
</gene>
<dbReference type="PANTHER" id="PTHR30595">
    <property type="entry name" value="GLPR-RELATED TRANSCRIPTIONAL REPRESSOR"/>
    <property type="match status" value="1"/>
</dbReference>
<dbReference type="InterPro" id="IPR007421">
    <property type="entry name" value="Schlafen_AlbA_2_dom"/>
</dbReference>
<name>A0A077F6V1_9PSED</name>